<reference evidence="1 2" key="1">
    <citation type="journal article" date="2021" name="bioRxiv">
        <title>The Gossypium anomalum genome as a resource for cotton improvement and evolutionary analysis of hybrid incompatibility.</title>
        <authorList>
            <person name="Grover C.E."/>
            <person name="Yuan D."/>
            <person name="Arick M.A."/>
            <person name="Miller E.R."/>
            <person name="Hu G."/>
            <person name="Peterson D.G."/>
            <person name="Wendel J.F."/>
            <person name="Udall J.A."/>
        </authorList>
    </citation>
    <scope>NUCLEOTIDE SEQUENCE [LARGE SCALE GENOMIC DNA]</scope>
    <source>
        <strain evidence="1">JFW-Udall</strain>
        <tissue evidence="1">Leaf</tissue>
    </source>
</reference>
<dbReference type="EMBL" id="JAHUZN010000004">
    <property type="protein sequence ID" value="KAG8496563.1"/>
    <property type="molecule type" value="Genomic_DNA"/>
</dbReference>
<dbReference type="Proteomes" id="UP000701853">
    <property type="component" value="Chromosome 4"/>
</dbReference>
<evidence type="ECO:0000313" key="2">
    <source>
        <dbReference type="Proteomes" id="UP000701853"/>
    </source>
</evidence>
<name>A0A8J5YUD7_9ROSI</name>
<sequence>MAPTSVGFNPWLLASFTIMAEVDLAAERVTFRAAWAMSWGLVWIMLACVKRDS</sequence>
<organism evidence="1 2">
    <name type="scientific">Gossypium anomalum</name>
    <dbReference type="NCBI Taxonomy" id="47600"/>
    <lineage>
        <taxon>Eukaryota</taxon>
        <taxon>Viridiplantae</taxon>
        <taxon>Streptophyta</taxon>
        <taxon>Embryophyta</taxon>
        <taxon>Tracheophyta</taxon>
        <taxon>Spermatophyta</taxon>
        <taxon>Magnoliopsida</taxon>
        <taxon>eudicotyledons</taxon>
        <taxon>Gunneridae</taxon>
        <taxon>Pentapetalae</taxon>
        <taxon>rosids</taxon>
        <taxon>malvids</taxon>
        <taxon>Malvales</taxon>
        <taxon>Malvaceae</taxon>
        <taxon>Malvoideae</taxon>
        <taxon>Gossypium</taxon>
    </lineage>
</organism>
<dbReference type="OrthoDB" id="1430376at2759"/>
<proteinExistence type="predicted"/>
<dbReference type="AlphaFoldDB" id="A0A8J5YUD7"/>
<keyword evidence="2" id="KW-1185">Reference proteome</keyword>
<accession>A0A8J5YUD7</accession>
<comment type="caution">
    <text evidence="1">The sequence shown here is derived from an EMBL/GenBank/DDBJ whole genome shotgun (WGS) entry which is preliminary data.</text>
</comment>
<evidence type="ECO:0000313" key="1">
    <source>
        <dbReference type="EMBL" id="KAG8496563.1"/>
    </source>
</evidence>
<protein>
    <submittedName>
        <fullName evidence="1">Uncharacterized protein</fullName>
    </submittedName>
</protein>
<gene>
    <name evidence="1" type="ORF">CXB51_007671</name>
</gene>